<dbReference type="Gene3D" id="3.30.200.20">
    <property type="entry name" value="Phosphorylase Kinase, domain 1"/>
    <property type="match status" value="1"/>
</dbReference>
<protein>
    <recommendedName>
        <fullName evidence="4">Protein kinase domain-containing protein</fullName>
    </recommendedName>
</protein>
<dbReference type="Pfam" id="PF22215">
    <property type="entry name" value="MLKL_N"/>
    <property type="match status" value="1"/>
</dbReference>
<dbReference type="SUPFAM" id="SSF56112">
    <property type="entry name" value="Protein kinase-like (PK-like)"/>
    <property type="match status" value="1"/>
</dbReference>
<organism evidence="5 6">
    <name type="scientific">Synaphobranchus kaupii</name>
    <name type="common">Kaup's arrowtooth eel</name>
    <dbReference type="NCBI Taxonomy" id="118154"/>
    <lineage>
        <taxon>Eukaryota</taxon>
        <taxon>Metazoa</taxon>
        <taxon>Chordata</taxon>
        <taxon>Craniata</taxon>
        <taxon>Vertebrata</taxon>
        <taxon>Euteleostomi</taxon>
        <taxon>Actinopterygii</taxon>
        <taxon>Neopterygii</taxon>
        <taxon>Teleostei</taxon>
        <taxon>Anguilliformes</taxon>
        <taxon>Synaphobranchidae</taxon>
        <taxon>Synaphobranchus</taxon>
    </lineage>
</organism>
<feature type="coiled-coil region" evidence="3">
    <location>
        <begin position="147"/>
        <end position="174"/>
    </location>
</feature>
<keyword evidence="1" id="KW-0547">Nucleotide-binding</keyword>
<name>A0A9Q1IKV9_SYNKA</name>
<evidence type="ECO:0000256" key="2">
    <source>
        <dbReference type="ARBA" id="ARBA00022840"/>
    </source>
</evidence>
<dbReference type="PROSITE" id="PS50011">
    <property type="entry name" value="PROTEIN_KINASE_DOM"/>
    <property type="match status" value="1"/>
</dbReference>
<dbReference type="InterPro" id="IPR054000">
    <property type="entry name" value="MLKL_N"/>
</dbReference>
<dbReference type="PANTHER" id="PTHR44329:SF298">
    <property type="entry name" value="MIXED LINEAGE KINASE DOMAIN-LIKE PROTEIN"/>
    <property type="match status" value="1"/>
</dbReference>
<dbReference type="AlphaFoldDB" id="A0A9Q1IKV9"/>
<dbReference type="InterPro" id="IPR059179">
    <property type="entry name" value="MLKL-like_MCAfunc"/>
</dbReference>
<dbReference type="PANTHER" id="PTHR44329">
    <property type="entry name" value="SERINE/THREONINE-PROTEIN KINASE TNNI3K-RELATED"/>
    <property type="match status" value="1"/>
</dbReference>
<dbReference type="Proteomes" id="UP001152622">
    <property type="component" value="Chromosome 13"/>
</dbReference>
<keyword evidence="6" id="KW-1185">Reference proteome</keyword>
<proteinExistence type="predicted"/>
<dbReference type="CDD" id="cd21037">
    <property type="entry name" value="MLKL_NTD"/>
    <property type="match status" value="1"/>
</dbReference>
<reference evidence="5" key="1">
    <citation type="journal article" date="2023" name="Science">
        <title>Genome structures resolve the early diversification of teleost fishes.</title>
        <authorList>
            <person name="Parey E."/>
            <person name="Louis A."/>
            <person name="Montfort J."/>
            <person name="Bouchez O."/>
            <person name="Roques C."/>
            <person name="Iampietro C."/>
            <person name="Lluch J."/>
            <person name="Castinel A."/>
            <person name="Donnadieu C."/>
            <person name="Desvignes T."/>
            <person name="Floi Bucao C."/>
            <person name="Jouanno E."/>
            <person name="Wen M."/>
            <person name="Mejri S."/>
            <person name="Dirks R."/>
            <person name="Jansen H."/>
            <person name="Henkel C."/>
            <person name="Chen W.J."/>
            <person name="Zahm M."/>
            <person name="Cabau C."/>
            <person name="Klopp C."/>
            <person name="Thompson A.W."/>
            <person name="Robinson-Rechavi M."/>
            <person name="Braasch I."/>
            <person name="Lecointre G."/>
            <person name="Bobe J."/>
            <person name="Postlethwait J.H."/>
            <person name="Berthelot C."/>
            <person name="Roest Crollius H."/>
            <person name="Guiguen Y."/>
        </authorList>
    </citation>
    <scope>NUCLEOTIDE SEQUENCE</scope>
    <source>
        <strain evidence="5">WJC10195</strain>
    </source>
</reference>
<dbReference type="EMBL" id="JAINUF010000013">
    <property type="protein sequence ID" value="KAJ8343377.1"/>
    <property type="molecule type" value="Genomic_DNA"/>
</dbReference>
<dbReference type="Gene3D" id="1.20.930.20">
    <property type="entry name" value="Adaptor protein Cbl, N-terminal domain"/>
    <property type="match status" value="1"/>
</dbReference>
<accession>A0A9Q1IKV9</accession>
<dbReference type="Pfam" id="PF07714">
    <property type="entry name" value="PK_Tyr_Ser-Thr"/>
    <property type="match status" value="1"/>
</dbReference>
<dbReference type="GO" id="GO:0004672">
    <property type="term" value="F:protein kinase activity"/>
    <property type="evidence" value="ECO:0007669"/>
    <property type="project" value="InterPro"/>
</dbReference>
<dbReference type="InterPro" id="IPR011009">
    <property type="entry name" value="Kinase-like_dom_sf"/>
</dbReference>
<sequence>MEIVDHVLGIAEKLYSLCGEVKANKKRCRRLAHRVRALEEIVKTVKVNGLGPEPEVVQQGLQELKVTLESAHEVVKKYTSKGFLRRIVKAYDLGDEFQILNERLNDSFQLLSLALQVDQRENLTNVFEEIRRGKEDMADREKDHKDLKTLLESNKHLEKEMQEIKGMLKSLKMASLPLPDIREIKLEELVYDVPKTPIMTSPSHELYKGEYNKFTVAIKRYIYTANTTPREVRSIFKKEVETMKRFESPNILRMFGICVQDENGPSPNYLIVMEFCERGSLQDVLRSGKYKLPWERRAQMSLEAAQGLYRLHQSEEKFKVHGCINSSKFLVDSGFRVKLGCFELAKTETSLRRNKKGTSTSVHYCSPQQLQSIHYSYNKECEIYSFGIVLWEIATQQPPFKDLSENEVFKKVCEEKFTEPTPEDCPKSLSNLIDTCRSYDVFHRPTAGVLVDKLRKVVEELGEVRRVISLKRLSPPA</sequence>
<feature type="domain" description="Protein kinase" evidence="4">
    <location>
        <begin position="200"/>
        <end position="458"/>
    </location>
</feature>
<dbReference type="GO" id="GO:0097527">
    <property type="term" value="P:necroptotic signaling pathway"/>
    <property type="evidence" value="ECO:0007669"/>
    <property type="project" value="TreeGrafter"/>
</dbReference>
<dbReference type="InterPro" id="IPR051681">
    <property type="entry name" value="Ser/Thr_Kinases-Pseudokinases"/>
</dbReference>
<comment type="caution">
    <text evidence="5">The sequence shown here is derived from an EMBL/GenBank/DDBJ whole genome shotgun (WGS) entry which is preliminary data.</text>
</comment>
<dbReference type="InterPro" id="IPR036537">
    <property type="entry name" value="Adaptor_Cbl_N_dom_sf"/>
</dbReference>
<gene>
    <name evidence="5" type="ORF">SKAU_G00307060</name>
</gene>
<evidence type="ECO:0000313" key="5">
    <source>
        <dbReference type="EMBL" id="KAJ8343377.1"/>
    </source>
</evidence>
<dbReference type="InterPro" id="IPR001245">
    <property type="entry name" value="Ser-Thr/Tyr_kinase_cat_dom"/>
</dbReference>
<evidence type="ECO:0000259" key="4">
    <source>
        <dbReference type="PROSITE" id="PS50011"/>
    </source>
</evidence>
<keyword evidence="2" id="KW-0067">ATP-binding</keyword>
<evidence type="ECO:0000256" key="1">
    <source>
        <dbReference type="ARBA" id="ARBA00022741"/>
    </source>
</evidence>
<evidence type="ECO:0000256" key="3">
    <source>
        <dbReference type="SAM" id="Coils"/>
    </source>
</evidence>
<dbReference type="GO" id="GO:0007166">
    <property type="term" value="P:cell surface receptor signaling pathway"/>
    <property type="evidence" value="ECO:0007669"/>
    <property type="project" value="InterPro"/>
</dbReference>
<dbReference type="Gene3D" id="1.10.510.10">
    <property type="entry name" value="Transferase(Phosphotransferase) domain 1"/>
    <property type="match status" value="1"/>
</dbReference>
<keyword evidence="3" id="KW-0175">Coiled coil</keyword>
<dbReference type="InterPro" id="IPR000719">
    <property type="entry name" value="Prot_kinase_dom"/>
</dbReference>
<evidence type="ECO:0000313" key="6">
    <source>
        <dbReference type="Proteomes" id="UP001152622"/>
    </source>
</evidence>
<dbReference type="OrthoDB" id="4062651at2759"/>
<dbReference type="GO" id="GO:0005524">
    <property type="term" value="F:ATP binding"/>
    <property type="evidence" value="ECO:0007669"/>
    <property type="project" value="UniProtKB-KW"/>
</dbReference>